<evidence type="ECO:0000259" key="4">
    <source>
        <dbReference type="PROSITE" id="PS51352"/>
    </source>
</evidence>
<dbReference type="PANTHER" id="PTHR42852:SF13">
    <property type="entry name" value="PROTEIN DIPZ"/>
    <property type="match status" value="1"/>
</dbReference>
<comment type="subcellular location">
    <subcellularLocation>
        <location evidence="1">Cell envelope</location>
    </subcellularLocation>
</comment>
<dbReference type="CDD" id="cd02966">
    <property type="entry name" value="TlpA_like_family"/>
    <property type="match status" value="1"/>
</dbReference>
<dbReference type="InterPro" id="IPR050553">
    <property type="entry name" value="Thioredoxin_ResA/DsbE_sf"/>
</dbReference>
<sequence length="391" mass="45076">MTKKLHGLKTLLLCLSLCIIYNDILAQKQFAVTIELPQQLDIKKLRLSYDNGKGEINIKNPVVKNNVIFVSQPYYAKYAAIILRYPEPNSEFSNYYRYFFVADQPAIITLYKYDSTQSPFDNYQLSNALDFKSEQERMHQYDSLERKELDDYTVLFNEGKTGAANDSIAGQILSQKIINWNKRDLEFVRKNPNSYYSFWFFRKWLIQSAAATSGSLLTTFNTTFPDTFRNGEEGATIKKFLQGRIGVHKNSPAPDFTSKDSSGKIIALKDYLGKKDVLLVFWATWCVPCMQEVPAIKEIHDQYPPEKLEIISVAFPSDYATFSKVIKEKDMNWINIYNDLDVINSYGGYQGIPRVYLIDRSGKIVYERNEDDPGDLQLTKLKKVLKSNTLN</sequence>
<evidence type="ECO:0000313" key="6">
    <source>
        <dbReference type="Proteomes" id="UP000305848"/>
    </source>
</evidence>
<keyword evidence="3" id="KW-0676">Redox-active center</keyword>
<dbReference type="OrthoDB" id="702151at2"/>
<keyword evidence="6" id="KW-1185">Reference proteome</keyword>
<dbReference type="PROSITE" id="PS51352">
    <property type="entry name" value="THIOREDOXIN_2"/>
    <property type="match status" value="1"/>
</dbReference>
<evidence type="ECO:0000256" key="2">
    <source>
        <dbReference type="ARBA" id="ARBA00022748"/>
    </source>
</evidence>
<dbReference type="GO" id="GO:0030313">
    <property type="term" value="C:cell envelope"/>
    <property type="evidence" value="ECO:0007669"/>
    <property type="project" value="UniProtKB-SubCell"/>
</dbReference>
<dbReference type="Proteomes" id="UP000305848">
    <property type="component" value="Unassembled WGS sequence"/>
</dbReference>
<gene>
    <name evidence="5" type="ORF">FC093_08250</name>
</gene>
<dbReference type="Pfam" id="PF08534">
    <property type="entry name" value="Redoxin"/>
    <property type="match status" value="1"/>
</dbReference>
<dbReference type="SUPFAM" id="SSF52833">
    <property type="entry name" value="Thioredoxin-like"/>
    <property type="match status" value="1"/>
</dbReference>
<protein>
    <submittedName>
        <fullName evidence="5">TlpA family protein disulfide reductase</fullName>
    </submittedName>
</protein>
<evidence type="ECO:0000256" key="1">
    <source>
        <dbReference type="ARBA" id="ARBA00004196"/>
    </source>
</evidence>
<dbReference type="InterPro" id="IPR017937">
    <property type="entry name" value="Thioredoxin_CS"/>
</dbReference>
<dbReference type="Gene3D" id="3.40.30.10">
    <property type="entry name" value="Glutaredoxin"/>
    <property type="match status" value="1"/>
</dbReference>
<proteinExistence type="predicted"/>
<dbReference type="RefSeq" id="WP_137261293.1">
    <property type="nucleotide sequence ID" value="NZ_SZQL01000005.1"/>
</dbReference>
<organism evidence="5 6">
    <name type="scientific">Ilyomonas limi</name>
    <dbReference type="NCBI Taxonomy" id="2575867"/>
    <lineage>
        <taxon>Bacteria</taxon>
        <taxon>Pseudomonadati</taxon>
        <taxon>Bacteroidota</taxon>
        <taxon>Chitinophagia</taxon>
        <taxon>Chitinophagales</taxon>
        <taxon>Chitinophagaceae</taxon>
        <taxon>Ilyomonas</taxon>
    </lineage>
</organism>
<keyword evidence="2" id="KW-0201">Cytochrome c-type biogenesis</keyword>
<dbReference type="InterPro" id="IPR013766">
    <property type="entry name" value="Thioredoxin_domain"/>
</dbReference>
<dbReference type="GO" id="GO:0016491">
    <property type="term" value="F:oxidoreductase activity"/>
    <property type="evidence" value="ECO:0007669"/>
    <property type="project" value="InterPro"/>
</dbReference>
<evidence type="ECO:0000313" key="5">
    <source>
        <dbReference type="EMBL" id="TKK69298.1"/>
    </source>
</evidence>
<dbReference type="AlphaFoldDB" id="A0A4U3L2P2"/>
<dbReference type="PANTHER" id="PTHR42852">
    <property type="entry name" value="THIOL:DISULFIDE INTERCHANGE PROTEIN DSBE"/>
    <property type="match status" value="1"/>
</dbReference>
<accession>A0A4U3L2P2</accession>
<evidence type="ECO:0000256" key="3">
    <source>
        <dbReference type="ARBA" id="ARBA00023284"/>
    </source>
</evidence>
<dbReference type="PROSITE" id="PS00194">
    <property type="entry name" value="THIOREDOXIN_1"/>
    <property type="match status" value="1"/>
</dbReference>
<dbReference type="InterPro" id="IPR013740">
    <property type="entry name" value="Redoxin"/>
</dbReference>
<name>A0A4U3L2P2_9BACT</name>
<reference evidence="5 6" key="1">
    <citation type="submission" date="2019-05" db="EMBL/GenBank/DDBJ databases">
        <title>Panacibacter sp. strain 17mud1-8 Genome sequencing and assembly.</title>
        <authorList>
            <person name="Chhetri G."/>
        </authorList>
    </citation>
    <scope>NUCLEOTIDE SEQUENCE [LARGE SCALE GENOMIC DNA]</scope>
    <source>
        <strain evidence="5 6">17mud1-8</strain>
    </source>
</reference>
<dbReference type="InterPro" id="IPR036249">
    <property type="entry name" value="Thioredoxin-like_sf"/>
</dbReference>
<comment type="caution">
    <text evidence="5">The sequence shown here is derived from an EMBL/GenBank/DDBJ whole genome shotgun (WGS) entry which is preliminary data.</text>
</comment>
<feature type="domain" description="Thioredoxin" evidence="4">
    <location>
        <begin position="247"/>
        <end position="390"/>
    </location>
</feature>
<dbReference type="EMBL" id="SZQL01000005">
    <property type="protein sequence ID" value="TKK69298.1"/>
    <property type="molecule type" value="Genomic_DNA"/>
</dbReference>
<dbReference type="GO" id="GO:0017004">
    <property type="term" value="P:cytochrome complex assembly"/>
    <property type="evidence" value="ECO:0007669"/>
    <property type="project" value="UniProtKB-KW"/>
</dbReference>